<protein>
    <recommendedName>
        <fullName evidence="8">Anion transporter</fullName>
    </recommendedName>
</protein>
<evidence type="ECO:0000313" key="7">
    <source>
        <dbReference type="Proteomes" id="UP000066549"/>
    </source>
</evidence>
<dbReference type="PANTHER" id="PTHR10283:SF82">
    <property type="entry name" value="SOLUTE CARRIER FAMILY 13 MEMBER 2"/>
    <property type="match status" value="1"/>
</dbReference>
<evidence type="ECO:0008006" key="8">
    <source>
        <dbReference type="Google" id="ProtNLM"/>
    </source>
</evidence>
<feature type="transmembrane region" description="Helical" evidence="5">
    <location>
        <begin position="286"/>
        <end position="306"/>
    </location>
</feature>
<feature type="transmembrane region" description="Helical" evidence="5">
    <location>
        <begin position="446"/>
        <end position="465"/>
    </location>
</feature>
<feature type="transmembrane region" description="Helical" evidence="5">
    <location>
        <begin position="12"/>
        <end position="31"/>
    </location>
</feature>
<keyword evidence="4 5" id="KW-0472">Membrane</keyword>
<keyword evidence="7" id="KW-1185">Reference proteome</keyword>
<keyword evidence="2 5" id="KW-0812">Transmembrane</keyword>
<feature type="transmembrane region" description="Helical" evidence="5">
    <location>
        <begin position="82"/>
        <end position="102"/>
    </location>
</feature>
<feature type="transmembrane region" description="Helical" evidence="5">
    <location>
        <begin position="360"/>
        <end position="377"/>
    </location>
</feature>
<proteinExistence type="predicted"/>
<dbReference type="NCBIfam" id="TIGR00785">
    <property type="entry name" value="dass"/>
    <property type="match status" value="1"/>
</dbReference>
<dbReference type="GO" id="GO:1905039">
    <property type="term" value="P:carboxylic acid transmembrane transport"/>
    <property type="evidence" value="ECO:0007669"/>
    <property type="project" value="UniProtKB-ARBA"/>
</dbReference>
<accession>A0A0H4IZ62</accession>
<evidence type="ECO:0000256" key="2">
    <source>
        <dbReference type="ARBA" id="ARBA00022692"/>
    </source>
</evidence>
<feature type="transmembrane region" description="Helical" evidence="5">
    <location>
        <begin position="407"/>
        <end position="425"/>
    </location>
</feature>
<dbReference type="PANTHER" id="PTHR10283">
    <property type="entry name" value="SOLUTE CARRIER FAMILY 13 MEMBER"/>
    <property type="match status" value="1"/>
</dbReference>
<dbReference type="EMBL" id="CP011002">
    <property type="protein sequence ID" value="AKO66276.1"/>
    <property type="molecule type" value="Genomic_DNA"/>
</dbReference>
<evidence type="ECO:0000256" key="1">
    <source>
        <dbReference type="ARBA" id="ARBA00004141"/>
    </source>
</evidence>
<feature type="transmembrane region" description="Helical" evidence="5">
    <location>
        <begin position="384"/>
        <end position="401"/>
    </location>
</feature>
<feature type="transmembrane region" description="Helical" evidence="5">
    <location>
        <begin position="43"/>
        <end position="70"/>
    </location>
</feature>
<feature type="transmembrane region" description="Helical" evidence="5">
    <location>
        <begin position="168"/>
        <end position="195"/>
    </location>
</feature>
<dbReference type="AlphaFoldDB" id="A0A0H4IZ62"/>
<reference evidence="6 7" key="1">
    <citation type="submission" date="2015-03" db="EMBL/GenBank/DDBJ databases">
        <title>Comparative analysis of the OM43 clade including a novel species from Red Sea uncovers genomic and metabolic diversity among marine methylotrophs.</title>
        <authorList>
            <person name="Jimenez-Infante F."/>
            <person name="Ngugi D.K."/>
            <person name="Vinu M."/>
            <person name="Alam I."/>
            <person name="Kamau A."/>
            <person name="Blom J."/>
            <person name="Bajic V.B."/>
            <person name="Stingl U."/>
        </authorList>
    </citation>
    <scope>NUCLEOTIDE SEQUENCE [LARGE SCALE GENOMIC DNA]</scope>
    <source>
        <strain evidence="6 7">MBRSH7</strain>
    </source>
</reference>
<dbReference type="Pfam" id="PF00939">
    <property type="entry name" value="Na_sulph_symp"/>
    <property type="match status" value="1"/>
</dbReference>
<organism evidence="6 7">
    <name type="scientific">Methylophilales bacterium MBRS-H7</name>
    <dbReference type="NCBI Taxonomy" id="1623450"/>
    <lineage>
        <taxon>Bacteria</taxon>
        <taxon>Pseudomonadati</taxon>
        <taxon>Pseudomonadota</taxon>
        <taxon>Betaproteobacteria</taxon>
        <taxon>Nitrosomonadales</taxon>
        <taxon>OM43 clade</taxon>
    </lineage>
</organism>
<evidence type="ECO:0000256" key="3">
    <source>
        <dbReference type="ARBA" id="ARBA00022989"/>
    </source>
</evidence>
<feature type="transmembrane region" description="Helical" evidence="5">
    <location>
        <begin position="215"/>
        <end position="235"/>
    </location>
</feature>
<evidence type="ECO:0000256" key="5">
    <source>
        <dbReference type="SAM" id="Phobius"/>
    </source>
</evidence>
<dbReference type="OrthoDB" id="9766267at2"/>
<dbReference type="GO" id="GO:0005886">
    <property type="term" value="C:plasma membrane"/>
    <property type="evidence" value="ECO:0007669"/>
    <property type="project" value="TreeGrafter"/>
</dbReference>
<dbReference type="Proteomes" id="UP000066549">
    <property type="component" value="Chromosome"/>
</dbReference>
<evidence type="ECO:0000256" key="4">
    <source>
        <dbReference type="ARBA" id="ARBA00023136"/>
    </source>
</evidence>
<gene>
    <name evidence="6" type="ORF">VI33_06325</name>
</gene>
<dbReference type="InterPro" id="IPR001898">
    <property type="entry name" value="SLC13A/DASS"/>
</dbReference>
<sequence>MNDSKQAIKKIGFWVGLIIFIFISFGSISSLNSEALAVLSIMLLMIVWWFFEVIPIYVTALLPLILIPILTNQNFQEVAAPYASPSIFLFLGGFMLAIVIEISGLHKRFAYLMISKFGRSMFSVLACFMLVSYFTSMWIINTATALMLLPIAIQVCKELKVENTQFEILLLLSIAYSASIGGMSTIIGTAPNVFFVGFMHENFDIQISFLEWMTVALPISAIILFVSFFIFFYLIKKNKNIDQTKWQNISLEKLPTMSSDEVKVLLVFIVTVSAWVFRGYLNQFNFLSNLTDSGIAITSAFLFFLIPSSNKKNDLLQWKHMKQLPWGLLLLFGGGLALAKAIMVSGLGDWLGSQLTFLDNFSVIYIILILIFATVFLTEVLSNTALTISFLPIIGVIAVDIGLPVNIIGMAVVMAASCAFMLPIATPPNAVIFATEKIKVIDMVRVGFIMNILTIFIITSIFYIMM</sequence>
<comment type="subcellular location">
    <subcellularLocation>
        <location evidence="1">Membrane</location>
        <topology evidence="1">Multi-pass membrane protein</topology>
    </subcellularLocation>
</comment>
<evidence type="ECO:0000313" key="6">
    <source>
        <dbReference type="EMBL" id="AKO66276.1"/>
    </source>
</evidence>
<dbReference type="GO" id="GO:0008514">
    <property type="term" value="F:organic anion transmembrane transporter activity"/>
    <property type="evidence" value="ECO:0007669"/>
    <property type="project" value="UniProtKB-ARBA"/>
</dbReference>
<keyword evidence="3 5" id="KW-1133">Transmembrane helix</keyword>
<feature type="transmembrane region" description="Helical" evidence="5">
    <location>
        <begin position="326"/>
        <end position="348"/>
    </location>
</feature>
<name>A0A0H4IZ62_9PROT</name>
<feature type="transmembrane region" description="Helical" evidence="5">
    <location>
        <begin position="262"/>
        <end position="280"/>
    </location>
</feature>
<feature type="transmembrane region" description="Helical" evidence="5">
    <location>
        <begin position="137"/>
        <end position="156"/>
    </location>
</feature>